<name>A0A2G9XCQ7_UNCKA</name>
<evidence type="ECO:0000256" key="3">
    <source>
        <dbReference type="ARBA" id="ARBA00022960"/>
    </source>
</evidence>
<evidence type="ECO:0000256" key="4">
    <source>
        <dbReference type="ARBA" id="ARBA00032089"/>
    </source>
</evidence>
<organism evidence="8 9">
    <name type="scientific">candidate division WWE3 bacterium CG23_combo_of_CG06-09_8_20_14_all_40_14</name>
    <dbReference type="NCBI Taxonomy" id="1975095"/>
    <lineage>
        <taxon>Bacteria</taxon>
        <taxon>Katanobacteria</taxon>
    </lineage>
</organism>
<dbReference type="InterPro" id="IPR055342">
    <property type="entry name" value="MreC_beta-barrel_core"/>
</dbReference>
<dbReference type="PIRSF" id="PIRSF038471">
    <property type="entry name" value="MreC"/>
    <property type="match status" value="1"/>
</dbReference>
<keyword evidence="6" id="KW-0472">Membrane</keyword>
<proteinExistence type="inferred from homology"/>
<dbReference type="PANTHER" id="PTHR34138:SF1">
    <property type="entry name" value="CELL SHAPE-DETERMINING PROTEIN MREC"/>
    <property type="match status" value="1"/>
</dbReference>
<dbReference type="GO" id="GO:0005886">
    <property type="term" value="C:plasma membrane"/>
    <property type="evidence" value="ECO:0007669"/>
    <property type="project" value="TreeGrafter"/>
</dbReference>
<dbReference type="Proteomes" id="UP000231388">
    <property type="component" value="Unassembled WGS sequence"/>
</dbReference>
<feature type="domain" description="Rod shape-determining protein MreC beta-barrel core" evidence="7">
    <location>
        <begin position="136"/>
        <end position="273"/>
    </location>
</feature>
<dbReference type="AlphaFoldDB" id="A0A2G9XCQ7"/>
<evidence type="ECO:0000256" key="2">
    <source>
        <dbReference type="ARBA" id="ARBA00013855"/>
    </source>
</evidence>
<dbReference type="EMBL" id="PCQY01000011">
    <property type="protein sequence ID" value="PIP04749.1"/>
    <property type="molecule type" value="Genomic_DNA"/>
</dbReference>
<comment type="caution">
    <text evidence="8">The sequence shown here is derived from an EMBL/GenBank/DDBJ whole genome shotgun (WGS) entry which is preliminary data.</text>
</comment>
<dbReference type="PANTHER" id="PTHR34138">
    <property type="entry name" value="CELL SHAPE-DETERMINING PROTEIN MREC"/>
    <property type="match status" value="1"/>
</dbReference>
<dbReference type="Gene3D" id="2.40.10.350">
    <property type="entry name" value="Rod shape-determining protein MreC, domain 2"/>
    <property type="match status" value="1"/>
</dbReference>
<gene>
    <name evidence="8" type="ORF">COX53_00895</name>
</gene>
<comment type="function">
    <text evidence="5">Involved in formation and maintenance of cell shape.</text>
</comment>
<evidence type="ECO:0000313" key="8">
    <source>
        <dbReference type="EMBL" id="PIP04749.1"/>
    </source>
</evidence>
<dbReference type="InterPro" id="IPR042177">
    <property type="entry name" value="Cell/Rod_1"/>
</dbReference>
<feature type="transmembrane region" description="Helical" evidence="6">
    <location>
        <begin position="20"/>
        <end position="44"/>
    </location>
</feature>
<dbReference type="Gene3D" id="2.40.10.340">
    <property type="entry name" value="Rod shape-determining protein MreC, domain 1"/>
    <property type="match status" value="1"/>
</dbReference>
<accession>A0A2G9XCQ7</accession>
<keyword evidence="3 5" id="KW-0133">Cell shape</keyword>
<evidence type="ECO:0000256" key="5">
    <source>
        <dbReference type="PIRNR" id="PIRNR038471"/>
    </source>
</evidence>
<comment type="similarity">
    <text evidence="1 5">Belongs to the MreC family.</text>
</comment>
<dbReference type="GO" id="GO:0008360">
    <property type="term" value="P:regulation of cell shape"/>
    <property type="evidence" value="ECO:0007669"/>
    <property type="project" value="UniProtKB-KW"/>
</dbReference>
<evidence type="ECO:0000256" key="1">
    <source>
        <dbReference type="ARBA" id="ARBA00009369"/>
    </source>
</evidence>
<reference evidence="8 9" key="1">
    <citation type="submission" date="2017-09" db="EMBL/GenBank/DDBJ databases">
        <title>Depth-based differentiation of microbial function through sediment-hosted aquifers and enrichment of novel symbionts in the deep terrestrial subsurface.</title>
        <authorList>
            <person name="Probst A.J."/>
            <person name="Ladd B."/>
            <person name="Jarett J.K."/>
            <person name="Geller-Mcgrath D.E."/>
            <person name="Sieber C.M."/>
            <person name="Emerson J.B."/>
            <person name="Anantharaman K."/>
            <person name="Thomas B.C."/>
            <person name="Malmstrom R."/>
            <person name="Stieglmeier M."/>
            <person name="Klingl A."/>
            <person name="Woyke T."/>
            <person name="Ryan C.M."/>
            <person name="Banfield J.F."/>
        </authorList>
    </citation>
    <scope>NUCLEOTIDE SEQUENCE [LARGE SCALE GENOMIC DNA]</scope>
    <source>
        <strain evidence="8">CG23_combo_of_CG06-09_8_20_14_all_40_14</strain>
    </source>
</reference>
<dbReference type="InterPro" id="IPR007221">
    <property type="entry name" value="MreC"/>
</dbReference>
<keyword evidence="6" id="KW-0812">Transmembrane</keyword>
<protein>
    <recommendedName>
        <fullName evidence="2 5">Cell shape-determining protein MreC</fullName>
    </recommendedName>
    <alternativeName>
        <fullName evidence="4 5">Cell shape protein MreC</fullName>
    </alternativeName>
</protein>
<keyword evidence="6" id="KW-1133">Transmembrane helix</keyword>
<sequence>MRQNFGGHCSFQSHKTVMTLNYRLLIISVLLLLLGGAAPVAYLVSGFHRITFPVQFGVLKMSENVAGEIEFLQNIRGAKKELFELQKIKILAGGLTAKVAELELENKTLRNQLESPLLAEKIKIAAYVSGISFGSSGTNLTLNVGKSSGVEPGFAVVYENYLVGIVNTVLQNSCEVKLLNAPDATISVLSQGSRAKGLVVGNYGTNALMKNILINESINAGDVVITSGEDPLIPKGLVIGNVVKVNFKEEEILKSADVELAVNPRKLEMVFVVTKEYP</sequence>
<evidence type="ECO:0000256" key="6">
    <source>
        <dbReference type="SAM" id="Phobius"/>
    </source>
</evidence>
<dbReference type="Pfam" id="PF04085">
    <property type="entry name" value="MreC"/>
    <property type="match status" value="1"/>
</dbReference>
<evidence type="ECO:0000259" key="7">
    <source>
        <dbReference type="Pfam" id="PF04085"/>
    </source>
</evidence>
<dbReference type="InterPro" id="IPR042175">
    <property type="entry name" value="Cell/Rod_MreC_2"/>
</dbReference>
<evidence type="ECO:0000313" key="9">
    <source>
        <dbReference type="Proteomes" id="UP000231388"/>
    </source>
</evidence>